<protein>
    <recommendedName>
        <fullName evidence="1">DUF7595 domain-containing protein</fullName>
    </recommendedName>
</protein>
<dbReference type="PANTHER" id="PTHR35828">
    <property type="entry name" value="OS08G0203800 PROTEIN-RELATED"/>
    <property type="match status" value="1"/>
</dbReference>
<dbReference type="AlphaFoldDB" id="A0A835F4S2"/>
<name>A0A835F4S2_9POAL</name>
<dbReference type="Proteomes" id="UP000636709">
    <property type="component" value="Unassembled WGS sequence"/>
</dbReference>
<feature type="domain" description="DUF7595" evidence="1">
    <location>
        <begin position="67"/>
        <end position="370"/>
    </location>
</feature>
<reference evidence="2" key="1">
    <citation type="submission" date="2020-07" db="EMBL/GenBank/DDBJ databases">
        <title>Genome sequence and genetic diversity analysis of an under-domesticated orphan crop, white fonio (Digitaria exilis).</title>
        <authorList>
            <person name="Bennetzen J.L."/>
            <person name="Chen S."/>
            <person name="Ma X."/>
            <person name="Wang X."/>
            <person name="Yssel A.E.J."/>
            <person name="Chaluvadi S.R."/>
            <person name="Johnson M."/>
            <person name="Gangashetty P."/>
            <person name="Hamidou F."/>
            <person name="Sanogo M.D."/>
            <person name="Zwaenepoel A."/>
            <person name="Wallace J."/>
            <person name="Van De Peer Y."/>
            <person name="Van Deynze A."/>
        </authorList>
    </citation>
    <scope>NUCLEOTIDE SEQUENCE</scope>
    <source>
        <tissue evidence="2">Leaves</tissue>
    </source>
</reference>
<keyword evidence="3" id="KW-1185">Reference proteome</keyword>
<comment type="caution">
    <text evidence="2">The sequence shown here is derived from an EMBL/GenBank/DDBJ whole genome shotgun (WGS) entry which is preliminary data.</text>
</comment>
<organism evidence="2 3">
    <name type="scientific">Digitaria exilis</name>
    <dbReference type="NCBI Taxonomy" id="1010633"/>
    <lineage>
        <taxon>Eukaryota</taxon>
        <taxon>Viridiplantae</taxon>
        <taxon>Streptophyta</taxon>
        <taxon>Embryophyta</taxon>
        <taxon>Tracheophyta</taxon>
        <taxon>Spermatophyta</taxon>
        <taxon>Magnoliopsida</taxon>
        <taxon>Liliopsida</taxon>
        <taxon>Poales</taxon>
        <taxon>Poaceae</taxon>
        <taxon>PACMAD clade</taxon>
        <taxon>Panicoideae</taxon>
        <taxon>Panicodae</taxon>
        <taxon>Paniceae</taxon>
        <taxon>Anthephorinae</taxon>
        <taxon>Digitaria</taxon>
    </lineage>
</organism>
<accession>A0A835F4S2</accession>
<sequence length="387" mass="42258">MDVLLEIALRAGFVALLRCGATCRSLRRAIHGPDIARRVREGMVLPPSRLLGLLDTTGTSSFSLVHPSTTTAASLVDDQLAPFVSRASANLLTEYSPVMSHGGLILLERKASVVHGRRRRSSSSERQPPDICVYDPMTGGRTFLPFPPDITRATYVLLTAADGMIGGSFLLLAFDTWRLEDLLPLRVQTVSSDADGKWAPMEYSYHPDLPKGSFLGSGNLPVVVDGVVHWLISSTDHILTYDVGTSAVGSIGLPKDGLLLPVDWRASESCLGSTPDGRLTLVYRHGFRVSILVLSAGGGWERHMEVDTTAMVRSLMVPQERYIWLELVGSGDQRTGAVLIRLNALVGPDHLLMLDVETKEIRLLGDRCDIIPYEVDLMSRLSTAKIF</sequence>
<dbReference type="PANTHER" id="PTHR35828:SF22">
    <property type="entry name" value="OS10G0103633 PROTEIN"/>
    <property type="match status" value="1"/>
</dbReference>
<evidence type="ECO:0000259" key="1">
    <source>
        <dbReference type="Pfam" id="PF24523"/>
    </source>
</evidence>
<proteinExistence type="predicted"/>
<gene>
    <name evidence="2" type="ORF">HU200_018854</name>
</gene>
<evidence type="ECO:0000313" key="3">
    <source>
        <dbReference type="Proteomes" id="UP000636709"/>
    </source>
</evidence>
<dbReference type="InterPro" id="IPR056016">
    <property type="entry name" value="DUF7595"/>
</dbReference>
<dbReference type="Pfam" id="PF24523">
    <property type="entry name" value="DUF7595"/>
    <property type="match status" value="1"/>
</dbReference>
<evidence type="ECO:0000313" key="2">
    <source>
        <dbReference type="EMBL" id="KAF8728260.1"/>
    </source>
</evidence>
<dbReference type="OrthoDB" id="691151at2759"/>
<dbReference type="EMBL" id="JACEFO010001629">
    <property type="protein sequence ID" value="KAF8728260.1"/>
    <property type="molecule type" value="Genomic_DNA"/>
</dbReference>